<dbReference type="Gene3D" id="2.70.98.10">
    <property type="match status" value="1"/>
</dbReference>
<dbReference type="GO" id="GO:0004565">
    <property type="term" value="F:beta-galactosidase activity"/>
    <property type="evidence" value="ECO:0007669"/>
    <property type="project" value="UniProtKB-EC"/>
</dbReference>
<feature type="domain" description="Fibronectin type-III" evidence="10">
    <location>
        <begin position="1110"/>
        <end position="1199"/>
    </location>
</feature>
<dbReference type="Gene3D" id="2.60.40.680">
    <property type="match status" value="1"/>
</dbReference>
<dbReference type="PROSITE" id="PS51272">
    <property type="entry name" value="SLH"/>
    <property type="match status" value="3"/>
</dbReference>
<dbReference type="InterPro" id="IPR008979">
    <property type="entry name" value="Galactose-bd-like_sf"/>
</dbReference>
<dbReference type="Pfam" id="PF00041">
    <property type="entry name" value="fn3"/>
    <property type="match status" value="1"/>
</dbReference>
<dbReference type="GO" id="GO:0030246">
    <property type="term" value="F:carbohydrate binding"/>
    <property type="evidence" value="ECO:0007669"/>
    <property type="project" value="InterPro"/>
</dbReference>
<dbReference type="SUPFAM" id="SSF74650">
    <property type="entry name" value="Galactose mutarotase-like"/>
    <property type="match status" value="1"/>
</dbReference>
<dbReference type="SUPFAM" id="SSF49785">
    <property type="entry name" value="Galactose-binding domain-like"/>
    <property type="match status" value="2"/>
</dbReference>
<dbReference type="PANTHER" id="PTHR46323">
    <property type="entry name" value="BETA-GALACTOSIDASE"/>
    <property type="match status" value="1"/>
</dbReference>
<dbReference type="Gene3D" id="3.20.20.80">
    <property type="entry name" value="Glycosidases"/>
    <property type="match status" value="1"/>
</dbReference>
<evidence type="ECO:0000313" key="13">
    <source>
        <dbReference type="Proteomes" id="UP000293142"/>
    </source>
</evidence>
<dbReference type="SUPFAM" id="SSF49265">
    <property type="entry name" value="Fibronectin type III"/>
    <property type="match status" value="1"/>
</dbReference>
<dbReference type="InterPro" id="IPR036116">
    <property type="entry name" value="FN3_sf"/>
</dbReference>
<dbReference type="Pfam" id="PF02836">
    <property type="entry name" value="Glyco_hydro_2_C"/>
    <property type="match status" value="1"/>
</dbReference>
<dbReference type="Pfam" id="PF00963">
    <property type="entry name" value="Cohesin"/>
    <property type="match status" value="1"/>
</dbReference>
<evidence type="ECO:0000256" key="2">
    <source>
        <dbReference type="ARBA" id="ARBA00007401"/>
    </source>
</evidence>
<dbReference type="InterPro" id="IPR002102">
    <property type="entry name" value="Cohesin_dom"/>
</dbReference>
<evidence type="ECO:0000256" key="6">
    <source>
        <dbReference type="ARBA" id="ARBA00032230"/>
    </source>
</evidence>
<dbReference type="EMBL" id="SIRE01000047">
    <property type="protein sequence ID" value="TBL68311.1"/>
    <property type="molecule type" value="Genomic_DNA"/>
</dbReference>
<dbReference type="InterPro" id="IPR006103">
    <property type="entry name" value="Glyco_hydro_2_cat"/>
</dbReference>
<feature type="region of interest" description="Disordered" evidence="7">
    <location>
        <begin position="1414"/>
        <end position="1459"/>
    </location>
</feature>
<keyword evidence="13" id="KW-1185">Reference proteome</keyword>
<dbReference type="InterPro" id="IPR017853">
    <property type="entry name" value="GH"/>
</dbReference>
<evidence type="ECO:0000259" key="11">
    <source>
        <dbReference type="PROSITE" id="PS51272"/>
    </source>
</evidence>
<organism evidence="12 13">
    <name type="scientific">Paenibacillus thalictri</name>
    <dbReference type="NCBI Taxonomy" id="2527873"/>
    <lineage>
        <taxon>Bacteria</taxon>
        <taxon>Bacillati</taxon>
        <taxon>Bacillota</taxon>
        <taxon>Bacilli</taxon>
        <taxon>Bacillales</taxon>
        <taxon>Paenibacillaceae</taxon>
        <taxon>Paenibacillus</taxon>
    </lineage>
</organism>
<evidence type="ECO:0000259" key="9">
    <source>
        <dbReference type="PROSITE" id="PS50022"/>
    </source>
</evidence>
<proteinExistence type="inferred from homology"/>
<comment type="catalytic activity">
    <reaction evidence="1">
        <text>Hydrolysis of terminal non-reducing beta-D-galactose residues in beta-D-galactosides.</text>
        <dbReference type="EC" id="3.2.1.23"/>
    </reaction>
</comment>
<feature type="domain" description="SLH" evidence="11">
    <location>
        <begin position="1729"/>
        <end position="1787"/>
    </location>
</feature>
<dbReference type="PROSITE" id="PS50022">
    <property type="entry name" value="FA58C_3"/>
    <property type="match status" value="1"/>
</dbReference>
<feature type="domain" description="SLH" evidence="11">
    <location>
        <begin position="1792"/>
        <end position="1848"/>
    </location>
</feature>
<dbReference type="PANTHER" id="PTHR46323:SF2">
    <property type="entry name" value="BETA-GALACTOSIDASE"/>
    <property type="match status" value="1"/>
</dbReference>
<feature type="signal peptide" evidence="8">
    <location>
        <begin position="1"/>
        <end position="17"/>
    </location>
</feature>
<dbReference type="GO" id="GO:0005990">
    <property type="term" value="P:lactose catabolic process"/>
    <property type="evidence" value="ECO:0007669"/>
    <property type="project" value="TreeGrafter"/>
</dbReference>
<keyword evidence="8" id="KW-0732">Signal</keyword>
<evidence type="ECO:0000313" key="12">
    <source>
        <dbReference type="EMBL" id="TBL68311.1"/>
    </source>
</evidence>
<dbReference type="Pfam" id="PF00703">
    <property type="entry name" value="Glyco_hydro_2"/>
    <property type="match status" value="1"/>
</dbReference>
<gene>
    <name evidence="12" type="ORF">EYB31_38330</name>
</gene>
<feature type="chain" id="PRO_5038939098" description="beta-galactosidase" evidence="8">
    <location>
        <begin position="18"/>
        <end position="1848"/>
    </location>
</feature>
<sequence>MLISFMMVLSMFPSVMAPEPAMAATDPEYVNGGSSSGNGIAADLPVPTQVQYLSGTDKDHTVNWDFKVTAGSKSELGWTTLPVPSMWDVLGFGTLGYGFNTSNEQGLYKYNFNVPASWSGQKVSIVFEGSMTDTDVYINGKSAGPVHQGAFYRFKYDISDKLNYGASLNTLEATVSKMSDNASVNRAERQGDYWIFGGIFRPVYLEMTPSQSIERTAINAKADGSFAMDVYVNGIVDADNLVAQIKTLDGQNVGAPFTAGLGQGVTSRRLKTTVASPQLWTAETPNLYKVEISMQKQGQTIHTVTERFGFRTIEARAGDGIYVNGKKIILKGANRHAFWPDSGRTLSPEIDRNDIMLMKQMNMNAVRMSHYPPDQSFLALCDELGLYVIDELAGWQKAYDTTVGTKLATEMITRDVNHPSIVFWANGNEFGWNTDLDPLFYKSTDAAKSLDPQMRPVLHTKSLYEKIDASHYLNYTDTKNKIETQPNIFMPTEFLHSLFDGGAGAGLNDYWKLMGDITKPKSAGGFIWALLDEGVKRPNGTIDANGDNYPDGIVGPYRQKEGSYFTIKDIFSPVQLTDADNLEKSFPTGFTGDISISNQYQFTNLNQLKYTWQLLKMKNPTDTGSGYVQKVTGQAVAPNIAPGAAGLLRLNLPDGWKKNADYDALSVTVQDSAGTELATWTWMIKKAADFRSGLVDAGVGTVTALQDDAEIMIASAATVLKFDKTSGTLKNITQNGKPVSFNNGPVLASGTQTFKDISVSSSGSDQVVLINYTGDMKFAKWTLHPSGWVDLEYKYNLNGDYDYMGVNFSYPKDKVTGVKWLGKGPYRVYKNRMRGPVFNVWEKALSESTNRWDYPEFAGFYRDTYWAVLKTTQGDITMSSKDENLFLRLYNIDFSYDNASPGKAYTPLPSGDISFLDGIPAIGDKFDMADAKGPEGQKNKASGDYARTISFKFDMTNSPGETPEDINLALNKLKSFSTQENEAGSAARNAVDGVAATKWASAGATSDFPQWIELDLQAVSTIKRIELLPQDSRAYRYKVEAKQKEGDSYTTILDRTQNQTSAATLADDLSAPVKARYVKLTITGIYNSTTKFASIYEFRVIGPKVIMPDQPADLKVTGSTPDTIDLSWSSVNGAESYNVYRSTSLRDTFVKVNASPLTATSFRDSGLNGRKYIYKVTAVNSAGTQSAPSDAVPAAAELYGPAKALAGQPFDLTWAVLGVTQSVYQQVYGHSLTLQFDPAKLNMISASSLNESKLKVTENKVLAPGKISLKTTTPAGDSTFGANGDVLKLTFKSSAVSQETKSQVLLSNVQLNSPAGVYEVSGLQYEVTLQPAPLDKSALNETIASAQNKLSLAVEGAGNLQYPTGSKAVLQAAVDEALRIANMAEIFQQDVDQAKVKLAAALAEFDSKVIRIFTDSSSSNPSGGSTPGGGTSSGPTGGGATTSPGSATESNGNNGANRSVVSISPQVKLDQASGAAVSKIDAGAWDKALAEASASGNAVNAVVIQIQQIPGVQSYVTQIPSQAINGTTQNVQFKLATPLATVTSTGNLFKTGELADKEVEFHVRQVDSSKWDESLQRQVGSRPVIDLSIQAGGNVIPWSNSDAPVSISIPYTPTPAELTDSENIVIWYVDGQGQATPVSNGKYDSSTGTVTFTVTHFSTYAVGFVKKTFQDIASLDWARKPIEVLASKGIVQGASESAFNPSEQVSRADFLVLLVRTLELKGALGSPFADVKADAYYAEALQLARGLGIAEGGEGNLFRPQDPITRQDMMVLTDRALKSAKKASPQAAGAPIDAFQDASDVSAYAASSVNALVSMGLVHGFNQSIYPQNTTNRAQAAVLMYNIYNLSN</sequence>
<dbReference type="InterPro" id="IPR006101">
    <property type="entry name" value="Glyco_hydro_2"/>
</dbReference>
<keyword evidence="5" id="KW-0326">Glycosidase</keyword>
<dbReference type="InterPro" id="IPR003961">
    <property type="entry name" value="FN3_dom"/>
</dbReference>
<dbReference type="InterPro" id="IPR004199">
    <property type="entry name" value="B-gal_small/dom_5"/>
</dbReference>
<reference evidence="12 13" key="1">
    <citation type="submission" date="2019-02" db="EMBL/GenBank/DDBJ databases">
        <title>Paenibacillus sp. nov., isolated from surface-sterilized tissue of Thalictrum simplex L.</title>
        <authorList>
            <person name="Tuo L."/>
        </authorList>
    </citation>
    <scope>NUCLEOTIDE SEQUENCE [LARGE SCALE GENOMIC DNA]</scope>
    <source>
        <strain evidence="12 13">N2SHLJ1</strain>
    </source>
</reference>
<dbReference type="PRINTS" id="PR00132">
    <property type="entry name" value="GLHYDRLASE2"/>
</dbReference>
<evidence type="ECO:0000256" key="1">
    <source>
        <dbReference type="ARBA" id="ARBA00001412"/>
    </source>
</evidence>
<dbReference type="CDD" id="cd00063">
    <property type="entry name" value="FN3"/>
    <property type="match status" value="1"/>
</dbReference>
<dbReference type="Proteomes" id="UP000293142">
    <property type="component" value="Unassembled WGS sequence"/>
</dbReference>
<dbReference type="InterPro" id="IPR008965">
    <property type="entry name" value="CBM2/CBM3_carb-bd_dom_sf"/>
</dbReference>
<dbReference type="InterPro" id="IPR036156">
    <property type="entry name" value="Beta-gal/glucu_dom_sf"/>
</dbReference>
<feature type="compositionally biased region" description="Polar residues" evidence="7">
    <location>
        <begin position="1449"/>
        <end position="1459"/>
    </location>
</feature>
<dbReference type="Pfam" id="PF02929">
    <property type="entry name" value="Bgal_small_N"/>
    <property type="match status" value="1"/>
</dbReference>
<evidence type="ECO:0000256" key="3">
    <source>
        <dbReference type="ARBA" id="ARBA00012756"/>
    </source>
</evidence>
<protein>
    <recommendedName>
        <fullName evidence="3">beta-galactosidase</fullName>
        <ecNumber evidence="3">3.2.1.23</ecNumber>
    </recommendedName>
    <alternativeName>
        <fullName evidence="6">Lactase</fullName>
    </alternativeName>
</protein>
<dbReference type="InterPro" id="IPR011013">
    <property type="entry name" value="Gal_mutarotase_sf_dom"/>
</dbReference>
<dbReference type="EC" id="3.2.1.23" evidence="3"/>
<comment type="similarity">
    <text evidence="2">Belongs to the glycosyl hydrolase 2 family.</text>
</comment>
<dbReference type="InterPro" id="IPR050347">
    <property type="entry name" value="Bact_Beta-galactosidase"/>
</dbReference>
<evidence type="ECO:0000256" key="7">
    <source>
        <dbReference type="SAM" id="MobiDB-lite"/>
    </source>
</evidence>
<dbReference type="InterPro" id="IPR000421">
    <property type="entry name" value="FA58C"/>
</dbReference>
<dbReference type="InterPro" id="IPR006104">
    <property type="entry name" value="Glyco_hydro_2_N"/>
</dbReference>
<dbReference type="Pfam" id="PF00395">
    <property type="entry name" value="SLH"/>
    <property type="match status" value="3"/>
</dbReference>
<dbReference type="Gene3D" id="2.60.40.10">
    <property type="entry name" value="Immunoglobulins"/>
    <property type="match status" value="3"/>
</dbReference>
<feature type="domain" description="F5/8 type C" evidence="9">
    <location>
        <begin position="956"/>
        <end position="1103"/>
    </location>
</feature>
<dbReference type="InterPro" id="IPR006102">
    <property type="entry name" value="Ig-like_GH2"/>
</dbReference>
<evidence type="ECO:0000256" key="4">
    <source>
        <dbReference type="ARBA" id="ARBA00022801"/>
    </source>
</evidence>
<accession>A0A4Q9DGH7</accession>
<dbReference type="Gene3D" id="2.60.120.260">
    <property type="entry name" value="Galactose-binding domain-like"/>
    <property type="match status" value="2"/>
</dbReference>
<name>A0A4Q9DGH7_9BACL</name>
<dbReference type="GO" id="GO:0000272">
    <property type="term" value="P:polysaccharide catabolic process"/>
    <property type="evidence" value="ECO:0007669"/>
    <property type="project" value="InterPro"/>
</dbReference>
<dbReference type="InterPro" id="IPR001119">
    <property type="entry name" value="SLH_dom"/>
</dbReference>
<dbReference type="CDD" id="cd08547">
    <property type="entry name" value="Type_II_cohesin"/>
    <property type="match status" value="1"/>
</dbReference>
<feature type="domain" description="SLH" evidence="11">
    <location>
        <begin position="1665"/>
        <end position="1728"/>
    </location>
</feature>
<dbReference type="SMART" id="SM00060">
    <property type="entry name" value="FN3"/>
    <property type="match status" value="1"/>
</dbReference>
<dbReference type="Gene3D" id="1.20.1270.90">
    <property type="entry name" value="AF1782-like"/>
    <property type="match status" value="1"/>
</dbReference>
<evidence type="ECO:0000259" key="10">
    <source>
        <dbReference type="PROSITE" id="PS50853"/>
    </source>
</evidence>
<dbReference type="InterPro" id="IPR014718">
    <property type="entry name" value="GH-type_carb-bd"/>
</dbReference>
<dbReference type="SUPFAM" id="SSF49384">
    <property type="entry name" value="Carbohydrate-binding domain"/>
    <property type="match status" value="1"/>
</dbReference>
<keyword evidence="4" id="KW-0378">Hydrolase</keyword>
<dbReference type="GO" id="GO:0009341">
    <property type="term" value="C:beta-galactosidase complex"/>
    <property type="evidence" value="ECO:0007669"/>
    <property type="project" value="TreeGrafter"/>
</dbReference>
<dbReference type="Pfam" id="PF02837">
    <property type="entry name" value="Glyco_hydro_2_N"/>
    <property type="match status" value="1"/>
</dbReference>
<dbReference type="PROSITE" id="PS50853">
    <property type="entry name" value="FN3"/>
    <property type="match status" value="1"/>
</dbReference>
<dbReference type="SUPFAM" id="SSF49303">
    <property type="entry name" value="beta-Galactosidase/glucuronidase domain"/>
    <property type="match status" value="1"/>
</dbReference>
<dbReference type="InterPro" id="IPR013783">
    <property type="entry name" value="Ig-like_fold"/>
</dbReference>
<comment type="caution">
    <text evidence="12">The sequence shown here is derived from an EMBL/GenBank/DDBJ whole genome shotgun (WGS) entry which is preliminary data.</text>
</comment>
<dbReference type="Pfam" id="PF00754">
    <property type="entry name" value="F5_F8_type_C"/>
    <property type="match status" value="1"/>
</dbReference>
<evidence type="ECO:0000256" key="8">
    <source>
        <dbReference type="SAM" id="SignalP"/>
    </source>
</evidence>
<evidence type="ECO:0000256" key="5">
    <source>
        <dbReference type="ARBA" id="ARBA00023295"/>
    </source>
</evidence>
<feature type="compositionally biased region" description="Gly residues" evidence="7">
    <location>
        <begin position="1425"/>
        <end position="1440"/>
    </location>
</feature>
<dbReference type="SUPFAM" id="SSF51445">
    <property type="entry name" value="(Trans)glycosidases"/>
    <property type="match status" value="1"/>
</dbReference>